<dbReference type="SUPFAM" id="SSF56784">
    <property type="entry name" value="HAD-like"/>
    <property type="match status" value="1"/>
</dbReference>
<name>A0AA96YA21_9CYAN</name>
<keyword evidence="1" id="KW-0378">Hydrolase</keyword>
<dbReference type="InterPro" id="IPR041492">
    <property type="entry name" value="HAD_2"/>
</dbReference>
<dbReference type="Gene3D" id="1.10.150.240">
    <property type="entry name" value="Putative phosphatase, domain 2"/>
    <property type="match status" value="1"/>
</dbReference>
<proteinExistence type="predicted"/>
<dbReference type="SFLD" id="SFLDS00003">
    <property type="entry name" value="Haloacid_Dehalogenase"/>
    <property type="match status" value="1"/>
</dbReference>
<dbReference type="InterPro" id="IPR050155">
    <property type="entry name" value="HAD-like_hydrolase_sf"/>
</dbReference>
<dbReference type="Pfam" id="PF13419">
    <property type="entry name" value="HAD_2"/>
    <property type="match status" value="1"/>
</dbReference>
<dbReference type="InterPro" id="IPR023198">
    <property type="entry name" value="PGP-like_dom2"/>
</dbReference>
<dbReference type="PANTHER" id="PTHR43434:SF13">
    <property type="entry name" value="PHOSPHOGLYCOLATE PHOSPHATASE"/>
    <property type="match status" value="1"/>
</dbReference>
<dbReference type="InterPro" id="IPR023214">
    <property type="entry name" value="HAD_sf"/>
</dbReference>
<dbReference type="Gene3D" id="3.40.50.1000">
    <property type="entry name" value="HAD superfamily/HAD-like"/>
    <property type="match status" value="1"/>
</dbReference>
<dbReference type="GO" id="GO:0008967">
    <property type="term" value="F:phosphoglycolate phosphatase activity"/>
    <property type="evidence" value="ECO:0007669"/>
    <property type="project" value="TreeGrafter"/>
</dbReference>
<dbReference type="GO" id="GO:0005829">
    <property type="term" value="C:cytosol"/>
    <property type="evidence" value="ECO:0007669"/>
    <property type="project" value="TreeGrafter"/>
</dbReference>
<dbReference type="PANTHER" id="PTHR43434">
    <property type="entry name" value="PHOSPHOGLYCOLATE PHOSPHATASE"/>
    <property type="match status" value="1"/>
</dbReference>
<organism evidence="1">
    <name type="scientific">Thermoleptolyngbya oregonensis NK1-22</name>
    <dbReference type="NCBI Taxonomy" id="2547457"/>
    <lineage>
        <taxon>Bacteria</taxon>
        <taxon>Bacillati</taxon>
        <taxon>Cyanobacteriota</taxon>
        <taxon>Cyanophyceae</taxon>
        <taxon>Oculatellales</taxon>
        <taxon>Oculatellaceae</taxon>
        <taxon>Thermoleptolyngbya</taxon>
    </lineage>
</organism>
<dbReference type="GO" id="GO:0006281">
    <property type="term" value="P:DNA repair"/>
    <property type="evidence" value="ECO:0007669"/>
    <property type="project" value="TreeGrafter"/>
</dbReference>
<accession>A0AA96YA21</accession>
<dbReference type="RefSeq" id="WP_316786627.1">
    <property type="nucleotide sequence ID" value="NZ_CP053540.1"/>
</dbReference>
<dbReference type="SFLD" id="SFLDG01129">
    <property type="entry name" value="C1.5:_HAD__Beta-PGM__Phosphata"/>
    <property type="match status" value="1"/>
</dbReference>
<dbReference type="AlphaFoldDB" id="A0AA96YA21"/>
<sequence>MKTILFDFDGTIADSFDAVLQITNRLAREFGYEPASPSEIKRLQNLSSREIIRQSNIPMFRLPLLLRRLKLEMSQEINHLQPIAGIQAALVQLQQQGHRLGIVTSNTADNVVAFLRNHQMEGLFDYIQPGVALFGKGRSIRRIARQHQIDPASMVYVGDETRDIEAAQAIAIPVIAVGWGFNSTAALAACHPDALVHEPRELVTAIAQLDRQESQTP</sequence>
<protein>
    <submittedName>
        <fullName evidence="1">HAD hydrolase-like protein</fullName>
    </submittedName>
</protein>
<reference evidence="1" key="1">
    <citation type="submission" date="2020-05" db="EMBL/GenBank/DDBJ databases">
        <authorList>
            <person name="Zhu T."/>
            <person name="Keshari N."/>
            <person name="Lu X."/>
        </authorList>
    </citation>
    <scope>NUCLEOTIDE SEQUENCE</scope>
    <source>
        <strain evidence="1">NK1-22</strain>
    </source>
</reference>
<dbReference type="EMBL" id="CP053540">
    <property type="protein sequence ID" value="WOB43883.1"/>
    <property type="molecule type" value="Genomic_DNA"/>
</dbReference>
<dbReference type="KEGG" id="tog:HNI00_12530"/>
<evidence type="ECO:0000313" key="1">
    <source>
        <dbReference type="EMBL" id="WOB43883.1"/>
    </source>
</evidence>
<gene>
    <name evidence="1" type="ORF">HNI00_12530</name>
</gene>
<dbReference type="InterPro" id="IPR036412">
    <property type="entry name" value="HAD-like_sf"/>
</dbReference>